<comment type="caution">
    <text evidence="1">The sequence shown here is derived from an EMBL/GenBank/DDBJ whole genome shotgun (WGS) entry which is preliminary data.</text>
</comment>
<sequence length="162" mass="19128">MKNITMDYLRNHTFELTGLEEQTVAKEKTSAMFSPQQLSRLPRGDMDRFDELNIRINDMIRELFDTKEQFSQKCNLKYETVRKYIRVRSGKTLPKEMLAKFVIACGLSLEEADELFELRDHALQPDKILLDAVIVHCLQNHYDLDEFFDTCNQVNLDIEYKI</sequence>
<dbReference type="Proteomes" id="UP000606193">
    <property type="component" value="Unassembled WGS sequence"/>
</dbReference>
<name>A0ABR7N187_9FIRM</name>
<evidence type="ECO:0008006" key="3">
    <source>
        <dbReference type="Google" id="ProtNLM"/>
    </source>
</evidence>
<dbReference type="RefSeq" id="WP_022465771.1">
    <property type="nucleotide sequence ID" value="NZ_JACRSX010000006.1"/>
</dbReference>
<dbReference type="EMBL" id="JACRSX010000006">
    <property type="protein sequence ID" value="MBC8562375.1"/>
    <property type="molecule type" value="Genomic_DNA"/>
</dbReference>
<evidence type="ECO:0000313" key="2">
    <source>
        <dbReference type="Proteomes" id="UP000606193"/>
    </source>
</evidence>
<gene>
    <name evidence="1" type="ORF">H8704_06985</name>
</gene>
<keyword evidence="2" id="KW-1185">Reference proteome</keyword>
<accession>A0ABR7N187</accession>
<organism evidence="1 2">
    <name type="scientific">Jutongia huaianensis</name>
    <dbReference type="NCBI Taxonomy" id="2763668"/>
    <lineage>
        <taxon>Bacteria</taxon>
        <taxon>Bacillati</taxon>
        <taxon>Bacillota</taxon>
        <taxon>Clostridia</taxon>
        <taxon>Lachnospirales</taxon>
        <taxon>Lachnospiraceae</taxon>
        <taxon>Jutongia</taxon>
    </lineage>
</organism>
<evidence type="ECO:0000313" key="1">
    <source>
        <dbReference type="EMBL" id="MBC8562375.1"/>
    </source>
</evidence>
<reference evidence="1 2" key="1">
    <citation type="submission" date="2020-08" db="EMBL/GenBank/DDBJ databases">
        <title>Genome public.</title>
        <authorList>
            <person name="Liu C."/>
            <person name="Sun Q."/>
        </authorList>
    </citation>
    <scope>NUCLEOTIDE SEQUENCE [LARGE SCALE GENOMIC DNA]</scope>
    <source>
        <strain evidence="1 2">NSJ-37</strain>
    </source>
</reference>
<proteinExistence type="predicted"/>
<protein>
    <recommendedName>
        <fullName evidence="3">XRE family transcriptional regulator</fullName>
    </recommendedName>
</protein>